<feature type="region of interest" description="Disordered" evidence="7">
    <location>
        <begin position="394"/>
        <end position="413"/>
    </location>
</feature>
<comment type="caution">
    <text evidence="9">The sequence shown here is derived from an EMBL/GenBank/DDBJ whole genome shotgun (WGS) entry which is preliminary data.</text>
</comment>
<evidence type="ECO:0000256" key="4">
    <source>
        <dbReference type="ARBA" id="ARBA00022833"/>
    </source>
</evidence>
<dbReference type="PROSITE" id="PS50114">
    <property type="entry name" value="GATA_ZN_FINGER_2"/>
    <property type="match status" value="2"/>
</dbReference>
<dbReference type="Proteomes" id="UP000245383">
    <property type="component" value="Unassembled WGS sequence"/>
</dbReference>
<dbReference type="PRINTS" id="PR00619">
    <property type="entry name" value="GATAZNFINGER"/>
</dbReference>
<name>A0A2T9YFZ1_9FUNG</name>
<dbReference type="InterPro" id="IPR013088">
    <property type="entry name" value="Znf_NHR/GATA"/>
</dbReference>
<feature type="domain" description="GATA-type" evidence="8">
    <location>
        <begin position="259"/>
        <end position="312"/>
    </location>
</feature>
<comment type="subcellular location">
    <subcellularLocation>
        <location evidence="1">Nucleus</location>
    </subcellularLocation>
</comment>
<evidence type="ECO:0000256" key="3">
    <source>
        <dbReference type="ARBA" id="ARBA00022771"/>
    </source>
</evidence>
<dbReference type="SMART" id="SM00401">
    <property type="entry name" value="ZnF_GATA"/>
    <property type="match status" value="2"/>
</dbReference>
<dbReference type="GO" id="GO:0000978">
    <property type="term" value="F:RNA polymerase II cis-regulatory region sequence-specific DNA binding"/>
    <property type="evidence" value="ECO:0007669"/>
    <property type="project" value="TreeGrafter"/>
</dbReference>
<dbReference type="GO" id="GO:0045944">
    <property type="term" value="P:positive regulation of transcription by RNA polymerase II"/>
    <property type="evidence" value="ECO:0007669"/>
    <property type="project" value="TreeGrafter"/>
</dbReference>
<evidence type="ECO:0000313" key="9">
    <source>
        <dbReference type="EMBL" id="PVU91266.1"/>
    </source>
</evidence>
<gene>
    <name evidence="9" type="ORF">BB561_004494</name>
</gene>
<dbReference type="GO" id="GO:0008270">
    <property type="term" value="F:zinc ion binding"/>
    <property type="evidence" value="ECO:0007669"/>
    <property type="project" value="UniProtKB-KW"/>
</dbReference>
<evidence type="ECO:0000256" key="6">
    <source>
        <dbReference type="PROSITE-ProRule" id="PRU00094"/>
    </source>
</evidence>
<protein>
    <recommendedName>
        <fullName evidence="8">GATA-type domain-containing protein</fullName>
    </recommendedName>
</protein>
<dbReference type="CDD" id="cd00202">
    <property type="entry name" value="ZnF_GATA"/>
    <property type="match status" value="2"/>
</dbReference>
<evidence type="ECO:0000256" key="5">
    <source>
        <dbReference type="ARBA" id="ARBA00023242"/>
    </source>
</evidence>
<evidence type="ECO:0000259" key="8">
    <source>
        <dbReference type="PROSITE" id="PS50114"/>
    </source>
</evidence>
<evidence type="ECO:0000256" key="2">
    <source>
        <dbReference type="ARBA" id="ARBA00022723"/>
    </source>
</evidence>
<feature type="domain" description="GATA-type" evidence="8">
    <location>
        <begin position="136"/>
        <end position="183"/>
    </location>
</feature>
<dbReference type="AlphaFoldDB" id="A0A2T9YFZ1"/>
<dbReference type="PANTHER" id="PTHR10071">
    <property type="entry name" value="TRANSCRIPTION FACTOR GATA FAMILY MEMBER"/>
    <property type="match status" value="1"/>
</dbReference>
<dbReference type="Pfam" id="PF00320">
    <property type="entry name" value="GATA"/>
    <property type="match status" value="2"/>
</dbReference>
<dbReference type="OrthoDB" id="515401at2759"/>
<organism evidence="9 10">
    <name type="scientific">Smittium simulii</name>
    <dbReference type="NCBI Taxonomy" id="133385"/>
    <lineage>
        <taxon>Eukaryota</taxon>
        <taxon>Fungi</taxon>
        <taxon>Fungi incertae sedis</taxon>
        <taxon>Zoopagomycota</taxon>
        <taxon>Kickxellomycotina</taxon>
        <taxon>Harpellomycetes</taxon>
        <taxon>Harpellales</taxon>
        <taxon>Legeriomycetaceae</taxon>
        <taxon>Smittium</taxon>
    </lineage>
</organism>
<evidence type="ECO:0000256" key="7">
    <source>
        <dbReference type="SAM" id="MobiDB-lite"/>
    </source>
</evidence>
<dbReference type="Gene3D" id="3.30.50.10">
    <property type="entry name" value="Erythroid Transcription Factor GATA-1, subunit A"/>
    <property type="match status" value="2"/>
</dbReference>
<reference evidence="9 10" key="1">
    <citation type="journal article" date="2018" name="MBio">
        <title>Comparative Genomics Reveals the Core Gene Toolbox for the Fungus-Insect Symbiosis.</title>
        <authorList>
            <person name="Wang Y."/>
            <person name="Stata M."/>
            <person name="Wang W."/>
            <person name="Stajich J.E."/>
            <person name="White M.M."/>
            <person name="Moncalvo J.M."/>
        </authorList>
    </citation>
    <scope>NUCLEOTIDE SEQUENCE [LARGE SCALE GENOMIC DNA]</scope>
    <source>
        <strain evidence="9 10">SWE-8-4</strain>
    </source>
</reference>
<dbReference type="SUPFAM" id="SSF57716">
    <property type="entry name" value="Glucocorticoid receptor-like (DNA-binding domain)"/>
    <property type="match status" value="2"/>
</dbReference>
<dbReference type="PANTHER" id="PTHR10071:SF281">
    <property type="entry name" value="BOX A-BINDING FACTOR-RELATED"/>
    <property type="match status" value="1"/>
</dbReference>
<keyword evidence="5" id="KW-0539">Nucleus</keyword>
<dbReference type="STRING" id="133385.A0A2T9YFZ1"/>
<dbReference type="InterPro" id="IPR039355">
    <property type="entry name" value="Transcription_factor_GATA"/>
</dbReference>
<keyword evidence="2" id="KW-0479">Metal-binding</keyword>
<evidence type="ECO:0000256" key="1">
    <source>
        <dbReference type="ARBA" id="ARBA00004123"/>
    </source>
</evidence>
<dbReference type="GO" id="GO:0000122">
    <property type="term" value="P:negative regulation of transcription by RNA polymerase II"/>
    <property type="evidence" value="ECO:0007669"/>
    <property type="project" value="TreeGrafter"/>
</dbReference>
<proteinExistence type="predicted"/>
<accession>A0A2T9YFZ1</accession>
<dbReference type="EMBL" id="MBFR01000211">
    <property type="protein sequence ID" value="PVU91266.1"/>
    <property type="molecule type" value="Genomic_DNA"/>
</dbReference>
<dbReference type="GO" id="GO:0005634">
    <property type="term" value="C:nucleus"/>
    <property type="evidence" value="ECO:0007669"/>
    <property type="project" value="UniProtKB-SubCell"/>
</dbReference>
<keyword evidence="4" id="KW-0862">Zinc</keyword>
<sequence>MNTSLLLEKYNPSLPTKITSPTSTSLPPISHLLSQIDSCSNKSFAFCSEYSNSLPAKKALSLLLPPISEILNSDSKHSFSEKKELIFFPKLHRNSSDGSINNHELVQISHSPNYKDHVPVTDQHRKKKGSIGTTFCTNCKTIHTPLWRRNENNQQVCNACGLYQKSYNKTRPIPERKLKLNQELLAESIINSSNTSSLYSVPSPNKTIGNRTRNTICPGNGECNGLGGGPTCSGCPTFNQQLIQNGSVLLDRRVRLKKNASETICFNCKAVHTPLWRRDDNMNVICNACGLYYKLHKEHRPISMKKNIIKRRSRTAVSASCKIGNKKQKSSLSNTLKNKIFDNHNQLSKQPHSKYQNRLLDRPYGHHKAHSDITDNKPLLHNSSYDFSTYSEATQYNTPSSSPIMSYRNNPLP</sequence>
<dbReference type="InterPro" id="IPR000679">
    <property type="entry name" value="Znf_GATA"/>
</dbReference>
<evidence type="ECO:0000313" key="10">
    <source>
        <dbReference type="Proteomes" id="UP000245383"/>
    </source>
</evidence>
<dbReference type="GO" id="GO:0000981">
    <property type="term" value="F:DNA-binding transcription factor activity, RNA polymerase II-specific"/>
    <property type="evidence" value="ECO:0007669"/>
    <property type="project" value="TreeGrafter"/>
</dbReference>
<dbReference type="PROSITE" id="PS00344">
    <property type="entry name" value="GATA_ZN_FINGER_1"/>
    <property type="match status" value="1"/>
</dbReference>
<keyword evidence="3 6" id="KW-0863">Zinc-finger</keyword>
<keyword evidence="10" id="KW-1185">Reference proteome</keyword>